<keyword evidence="1" id="KW-1133">Transmembrane helix</keyword>
<protein>
    <submittedName>
        <fullName evidence="2">Uncharacterized protein</fullName>
    </submittedName>
</protein>
<accession>A0A0A9EX23</accession>
<evidence type="ECO:0000256" key="1">
    <source>
        <dbReference type="SAM" id="Phobius"/>
    </source>
</evidence>
<reference evidence="2" key="2">
    <citation type="journal article" date="2015" name="Data Brief">
        <title>Shoot transcriptome of the giant reed, Arundo donax.</title>
        <authorList>
            <person name="Barrero R.A."/>
            <person name="Guerrero F.D."/>
            <person name="Moolhuijzen P."/>
            <person name="Goolsby J.A."/>
            <person name="Tidwell J."/>
            <person name="Bellgard S.E."/>
            <person name="Bellgard M.I."/>
        </authorList>
    </citation>
    <scope>NUCLEOTIDE SEQUENCE</scope>
    <source>
        <tissue evidence="2">Shoot tissue taken approximately 20 cm above the soil surface</tissue>
    </source>
</reference>
<proteinExistence type="predicted"/>
<keyword evidence="1" id="KW-0812">Transmembrane</keyword>
<dbReference type="EMBL" id="GBRH01193299">
    <property type="protein sequence ID" value="JAE04597.1"/>
    <property type="molecule type" value="Transcribed_RNA"/>
</dbReference>
<evidence type="ECO:0000313" key="2">
    <source>
        <dbReference type="EMBL" id="JAE04597.1"/>
    </source>
</evidence>
<organism evidence="2">
    <name type="scientific">Arundo donax</name>
    <name type="common">Giant reed</name>
    <name type="synonym">Donax arundinaceus</name>
    <dbReference type="NCBI Taxonomy" id="35708"/>
    <lineage>
        <taxon>Eukaryota</taxon>
        <taxon>Viridiplantae</taxon>
        <taxon>Streptophyta</taxon>
        <taxon>Embryophyta</taxon>
        <taxon>Tracheophyta</taxon>
        <taxon>Spermatophyta</taxon>
        <taxon>Magnoliopsida</taxon>
        <taxon>Liliopsida</taxon>
        <taxon>Poales</taxon>
        <taxon>Poaceae</taxon>
        <taxon>PACMAD clade</taxon>
        <taxon>Arundinoideae</taxon>
        <taxon>Arundineae</taxon>
        <taxon>Arundo</taxon>
    </lineage>
</organism>
<sequence length="34" mass="3887">MGTLRTCKVFALHSTVRHFFLCLTVLLFALCCKL</sequence>
<feature type="transmembrane region" description="Helical" evidence="1">
    <location>
        <begin position="15"/>
        <end position="32"/>
    </location>
</feature>
<reference evidence="2" key="1">
    <citation type="submission" date="2014-09" db="EMBL/GenBank/DDBJ databases">
        <authorList>
            <person name="Magalhaes I.L.F."/>
            <person name="Oliveira U."/>
            <person name="Santos F.R."/>
            <person name="Vidigal T.H.D.A."/>
            <person name="Brescovit A.D."/>
            <person name="Santos A.J."/>
        </authorList>
    </citation>
    <scope>NUCLEOTIDE SEQUENCE</scope>
    <source>
        <tissue evidence="2">Shoot tissue taken approximately 20 cm above the soil surface</tissue>
    </source>
</reference>
<name>A0A0A9EX23_ARUDO</name>
<keyword evidence="1" id="KW-0472">Membrane</keyword>
<dbReference type="AlphaFoldDB" id="A0A0A9EX23"/>